<dbReference type="AlphaFoldDB" id="A0A0V8CYU3"/>
<proteinExistence type="predicted"/>
<organism evidence="2 3">
    <name type="scientific">Lactococcus lactis subsp. lactis</name>
    <name type="common">Streptococcus lactis</name>
    <dbReference type="NCBI Taxonomy" id="1360"/>
    <lineage>
        <taxon>Bacteria</taxon>
        <taxon>Bacillati</taxon>
        <taxon>Bacillota</taxon>
        <taxon>Bacilli</taxon>
        <taxon>Lactobacillales</taxon>
        <taxon>Streptococcaceae</taxon>
        <taxon>Lactococcus</taxon>
    </lineage>
</organism>
<evidence type="ECO:0000313" key="3">
    <source>
        <dbReference type="Proteomes" id="UP000053058"/>
    </source>
</evidence>
<accession>A0A0V8CYU3</accession>
<feature type="transmembrane region" description="Helical" evidence="1">
    <location>
        <begin position="16"/>
        <end position="33"/>
    </location>
</feature>
<gene>
    <name evidence="2" type="ORF">KF282_1116</name>
</gene>
<keyword evidence="1" id="KW-0812">Transmembrane</keyword>
<dbReference type="Proteomes" id="UP000053058">
    <property type="component" value="Unassembled WGS sequence"/>
</dbReference>
<sequence length="43" mass="5116">MSKTKKIKEKIGKKEFNLIFCNFLLIFFVFLKFKMEVAGLNND</sequence>
<keyword evidence="1" id="KW-0472">Membrane</keyword>
<dbReference type="PATRIC" id="fig|1360.105.peg.2056"/>
<evidence type="ECO:0000256" key="1">
    <source>
        <dbReference type="SAM" id="Phobius"/>
    </source>
</evidence>
<dbReference type="EMBL" id="LKLN01000031">
    <property type="protein sequence ID" value="KSU06217.1"/>
    <property type="molecule type" value="Genomic_DNA"/>
</dbReference>
<comment type="caution">
    <text evidence="2">The sequence shown here is derived from an EMBL/GenBank/DDBJ whole genome shotgun (WGS) entry which is preliminary data.</text>
</comment>
<name>A0A0V8CYU3_LACLL</name>
<protein>
    <submittedName>
        <fullName evidence="2">Uncharacterized protein</fullName>
    </submittedName>
</protein>
<reference evidence="3" key="1">
    <citation type="submission" date="2015-10" db="EMBL/GenBank/DDBJ databases">
        <title>Draft Genome Sequences of 11 Lactococcus lactis subspecies cremoris strains.</title>
        <authorList>
            <person name="Wels M."/>
            <person name="Backus L."/>
            <person name="Boekhorst J."/>
            <person name="Dijkstra A."/>
            <person name="Beerthuizen M."/>
            <person name="Kelly W."/>
            <person name="Siezen R."/>
            <person name="Bachmann H."/>
            <person name="Van Hijum S."/>
        </authorList>
    </citation>
    <scope>NUCLEOTIDE SEQUENCE [LARGE SCALE GENOMIC DNA]</scope>
    <source>
        <strain evidence="3">KF282</strain>
    </source>
</reference>
<evidence type="ECO:0000313" key="2">
    <source>
        <dbReference type="EMBL" id="KSU06217.1"/>
    </source>
</evidence>
<keyword evidence="1" id="KW-1133">Transmembrane helix</keyword>